<feature type="compositionally biased region" description="Low complexity" evidence="1">
    <location>
        <begin position="244"/>
        <end position="254"/>
    </location>
</feature>
<reference evidence="2" key="1">
    <citation type="submission" date="2023-10" db="EMBL/GenBank/DDBJ databases">
        <authorList>
            <person name="Chen Y."/>
            <person name="Shah S."/>
            <person name="Dougan E. K."/>
            <person name="Thang M."/>
            <person name="Chan C."/>
        </authorList>
    </citation>
    <scope>NUCLEOTIDE SEQUENCE [LARGE SCALE GENOMIC DNA]</scope>
</reference>
<feature type="region of interest" description="Disordered" evidence="1">
    <location>
        <begin position="244"/>
        <end position="319"/>
    </location>
</feature>
<protein>
    <submittedName>
        <fullName evidence="2">Uncharacterized protein</fullName>
    </submittedName>
</protein>
<dbReference type="EMBL" id="CAUYUJ010015029">
    <property type="protein sequence ID" value="CAK0849065.1"/>
    <property type="molecule type" value="Genomic_DNA"/>
</dbReference>
<feature type="region of interest" description="Disordered" evidence="1">
    <location>
        <begin position="177"/>
        <end position="205"/>
    </location>
</feature>
<gene>
    <name evidence="2" type="ORF">PCOR1329_LOCUS41839</name>
</gene>
<feature type="non-terminal residue" evidence="2">
    <location>
        <position position="1"/>
    </location>
</feature>
<accession>A0ABN9TSE3</accession>
<keyword evidence="3" id="KW-1185">Reference proteome</keyword>
<comment type="caution">
    <text evidence="2">The sequence shown here is derived from an EMBL/GenBank/DDBJ whole genome shotgun (WGS) entry which is preliminary data.</text>
</comment>
<feature type="compositionally biased region" description="Low complexity" evidence="1">
    <location>
        <begin position="270"/>
        <end position="280"/>
    </location>
</feature>
<dbReference type="Proteomes" id="UP001189429">
    <property type="component" value="Unassembled WGS sequence"/>
</dbReference>
<evidence type="ECO:0000256" key="1">
    <source>
        <dbReference type="SAM" id="MobiDB-lite"/>
    </source>
</evidence>
<feature type="region of interest" description="Disordered" evidence="1">
    <location>
        <begin position="1"/>
        <end position="41"/>
    </location>
</feature>
<organism evidence="2 3">
    <name type="scientific">Prorocentrum cordatum</name>
    <dbReference type="NCBI Taxonomy" id="2364126"/>
    <lineage>
        <taxon>Eukaryota</taxon>
        <taxon>Sar</taxon>
        <taxon>Alveolata</taxon>
        <taxon>Dinophyceae</taxon>
        <taxon>Prorocentrales</taxon>
        <taxon>Prorocentraceae</taxon>
        <taxon>Prorocentrum</taxon>
    </lineage>
</organism>
<feature type="compositionally biased region" description="Low complexity" evidence="1">
    <location>
        <begin position="192"/>
        <end position="205"/>
    </location>
</feature>
<evidence type="ECO:0000313" key="3">
    <source>
        <dbReference type="Proteomes" id="UP001189429"/>
    </source>
</evidence>
<name>A0ABN9TSE3_9DINO</name>
<sequence length="319" mass="32281">RLNGLARGALGTHRQSASPAPWPRHFRSATPEMPSPLDKGSPWLFADAASATFAGSLGEQSPFHDLPLPSWGRLTLKPHGPLKKGSRRPLATAAASTFTGPLGEGRPFGDLPLPSGACDLRLGSRGLTGVKRRASTGTLTLPRGGPLILDGAPGSTRLGHYSLVNLGALGLDHCGSRPVGSPAGATHQPGSRPQARAAPRPLPAAREPRAADLLGLSVVRGPSLPELALGAPESARAYLPSALRRAGPGPAARSSPRRPAPPGRGGPGGRARAPAASAPSGGRGGRCRRTGGACPQVASSGQRGGGAVGAETQVIEARR</sequence>
<evidence type="ECO:0000313" key="2">
    <source>
        <dbReference type="EMBL" id="CAK0849065.1"/>
    </source>
</evidence>
<proteinExistence type="predicted"/>